<feature type="transmembrane region" description="Helical" evidence="7">
    <location>
        <begin position="195"/>
        <end position="213"/>
    </location>
</feature>
<evidence type="ECO:0000256" key="2">
    <source>
        <dbReference type="ARBA" id="ARBA00022448"/>
    </source>
</evidence>
<dbReference type="Pfam" id="PF07690">
    <property type="entry name" value="MFS_1"/>
    <property type="match status" value="2"/>
</dbReference>
<dbReference type="AlphaFoldDB" id="A9Q621"/>
<dbReference type="Gene3D" id="1.20.1250.20">
    <property type="entry name" value="MFS general substrate transporter like domains"/>
    <property type="match status" value="2"/>
</dbReference>
<dbReference type="InterPro" id="IPR011701">
    <property type="entry name" value="MFS"/>
</dbReference>
<dbReference type="PANTHER" id="PTHR42718">
    <property type="entry name" value="MAJOR FACILITATOR SUPERFAMILY MULTIDRUG TRANSPORTER MFSC"/>
    <property type="match status" value="1"/>
</dbReference>
<name>A9Q621_ARMME</name>
<keyword evidence="2" id="KW-0813">Transport</keyword>
<feature type="transmembrane region" description="Helical" evidence="7">
    <location>
        <begin position="72"/>
        <end position="91"/>
    </location>
</feature>
<evidence type="ECO:0000256" key="3">
    <source>
        <dbReference type="ARBA" id="ARBA00022692"/>
    </source>
</evidence>
<dbReference type="PANTHER" id="PTHR42718:SF9">
    <property type="entry name" value="MAJOR FACILITATOR SUPERFAMILY MULTIDRUG TRANSPORTER MFSC"/>
    <property type="match status" value="1"/>
</dbReference>
<protein>
    <submittedName>
        <fullName evidence="9">Putative efflux transporter</fullName>
    </submittedName>
</protein>
<comment type="subcellular location">
    <subcellularLocation>
        <location evidence="1">Membrane</location>
        <topology evidence="1">Multi-pass membrane protein</topology>
    </subcellularLocation>
</comment>
<dbReference type="InterPro" id="IPR036259">
    <property type="entry name" value="MFS_trans_sf"/>
</dbReference>
<dbReference type="PROSITE" id="PS50850">
    <property type="entry name" value="MFS"/>
    <property type="match status" value="1"/>
</dbReference>
<evidence type="ECO:0000256" key="7">
    <source>
        <dbReference type="SAM" id="Phobius"/>
    </source>
</evidence>
<evidence type="ECO:0000259" key="8">
    <source>
        <dbReference type="PROSITE" id="PS50850"/>
    </source>
</evidence>
<sequence>MFAPAPKQKNSPVNLTPSESTETLTSDRTAVRSVLIVLTCMMAHIVNSSNTSAVSVSLPTIGKELDIPEDRLHWIVASGPLTTSCFLMMFGRICDLYGRKKPFLLGSLWMAVFAISLSFAKDDITFDILRGLQGIGRAAMMPAAVGILSDAFPSSQARRKAFAAFTAGQPLGDALGTVVGGVLTQLTATSWRSPLYLITVLSLVTFVLGLYAIDSDRPSSATDQRIDWVGAVLVSTGILLVVFVLSQGEMAPHQWRTPYIIALLLLGLTLIVAFIAWQRYLEQKYDTELSKCCPPPLMRLSLWTRGNGRVAAAFIIAFLTWCALYSWLYWAQLYYQNYMGLAPLATVTRLLPAYLTGVLYNVTATILLSRVPLVYLMVSGNILNAIASLLFALINPASAYFAFGFPAAALAPAGAGFVYACTMIYVTKVVRPHEQGVVGAVVQTMTQLGSSLGVTLSTVISDQVSGGPTHSQRRPSSLESYKTAEWTNLAFAALGVIEKRHSGCEKEESEFASDCRDVHSDGVLWYGRKDTGDMENVFSHRSILICSESDRDLRTRRHRLQEIPNRLISGK</sequence>
<feature type="transmembrane region" description="Helical" evidence="7">
    <location>
        <begin position="225"/>
        <end position="245"/>
    </location>
</feature>
<feature type="region of interest" description="Disordered" evidence="6">
    <location>
        <begin position="1"/>
        <end position="24"/>
    </location>
</feature>
<dbReference type="EMBL" id="EF547153">
    <property type="protein sequence ID" value="ABU50338.1"/>
    <property type="molecule type" value="Genomic_DNA"/>
</dbReference>
<evidence type="ECO:0000256" key="5">
    <source>
        <dbReference type="ARBA" id="ARBA00023136"/>
    </source>
</evidence>
<reference evidence="9" key="1">
    <citation type="journal article" date="2008" name="Mycol. Res.">
        <title>Processing sites involved in intron splicing of Armillaria natural product genes.</title>
        <authorList>
            <person name="Misiek M."/>
            <person name="Hoffmeister D."/>
        </authorList>
    </citation>
    <scope>NUCLEOTIDE SEQUENCE</scope>
</reference>
<accession>A9Q621</accession>
<dbReference type="GO" id="GO:0022857">
    <property type="term" value="F:transmembrane transporter activity"/>
    <property type="evidence" value="ECO:0007669"/>
    <property type="project" value="InterPro"/>
</dbReference>
<dbReference type="InterPro" id="IPR020846">
    <property type="entry name" value="MFS_dom"/>
</dbReference>
<feature type="transmembrane region" description="Helical" evidence="7">
    <location>
        <begin position="103"/>
        <end position="120"/>
    </location>
</feature>
<keyword evidence="3 7" id="KW-0812">Transmembrane</keyword>
<organism evidence="9">
    <name type="scientific">Armillaria mellea</name>
    <name type="common">Honey mushroom</name>
    <name type="synonym">Agaricus melleus</name>
    <dbReference type="NCBI Taxonomy" id="47429"/>
    <lineage>
        <taxon>Eukaryota</taxon>
        <taxon>Fungi</taxon>
        <taxon>Dikarya</taxon>
        <taxon>Basidiomycota</taxon>
        <taxon>Agaricomycotina</taxon>
        <taxon>Agaricomycetes</taxon>
        <taxon>Agaricomycetidae</taxon>
        <taxon>Agaricales</taxon>
        <taxon>Marasmiineae</taxon>
        <taxon>Physalacriaceae</taxon>
        <taxon>Armillaria</taxon>
    </lineage>
</organism>
<feature type="compositionally biased region" description="Low complexity" evidence="6">
    <location>
        <begin position="15"/>
        <end position="24"/>
    </location>
</feature>
<keyword evidence="4 7" id="KW-1133">Transmembrane helix</keyword>
<feature type="transmembrane region" description="Helical" evidence="7">
    <location>
        <begin position="373"/>
        <end position="394"/>
    </location>
</feature>
<dbReference type="GO" id="GO:0016020">
    <property type="term" value="C:membrane"/>
    <property type="evidence" value="ECO:0007669"/>
    <property type="project" value="UniProtKB-SubCell"/>
</dbReference>
<keyword evidence="5 7" id="KW-0472">Membrane</keyword>
<evidence type="ECO:0000313" key="9">
    <source>
        <dbReference type="EMBL" id="ABU50338.1"/>
    </source>
</evidence>
<proteinExistence type="predicted"/>
<evidence type="ECO:0000256" key="4">
    <source>
        <dbReference type="ARBA" id="ARBA00022989"/>
    </source>
</evidence>
<feature type="transmembrane region" description="Helical" evidence="7">
    <location>
        <begin position="350"/>
        <end position="368"/>
    </location>
</feature>
<evidence type="ECO:0000256" key="1">
    <source>
        <dbReference type="ARBA" id="ARBA00004141"/>
    </source>
</evidence>
<feature type="domain" description="Major facilitator superfamily (MFS) profile" evidence="8">
    <location>
        <begin position="36"/>
        <end position="510"/>
    </location>
</feature>
<feature type="transmembrane region" description="Helical" evidence="7">
    <location>
        <begin position="310"/>
        <end position="330"/>
    </location>
</feature>
<dbReference type="SUPFAM" id="SSF103473">
    <property type="entry name" value="MFS general substrate transporter"/>
    <property type="match status" value="1"/>
</dbReference>
<feature type="transmembrane region" description="Helical" evidence="7">
    <location>
        <begin position="257"/>
        <end position="277"/>
    </location>
</feature>
<evidence type="ECO:0000256" key="6">
    <source>
        <dbReference type="SAM" id="MobiDB-lite"/>
    </source>
</evidence>
<feature type="transmembrane region" description="Helical" evidence="7">
    <location>
        <begin position="400"/>
        <end position="426"/>
    </location>
</feature>